<dbReference type="Pfam" id="PF13643">
    <property type="entry name" value="DUF4145"/>
    <property type="match status" value="1"/>
</dbReference>
<gene>
    <name evidence="2" type="ORF">H5V43_16295</name>
</gene>
<evidence type="ECO:0000259" key="1">
    <source>
        <dbReference type="Pfam" id="PF13643"/>
    </source>
</evidence>
<evidence type="ECO:0000313" key="3">
    <source>
        <dbReference type="Proteomes" id="UP000593663"/>
    </source>
</evidence>
<protein>
    <submittedName>
        <fullName evidence="2">DUF4145 domain-containing protein</fullName>
    </submittedName>
</protein>
<dbReference type="EMBL" id="CP060035">
    <property type="protein sequence ID" value="QOT71601.1"/>
    <property type="molecule type" value="Genomic_DNA"/>
</dbReference>
<reference evidence="3" key="1">
    <citation type="submission" date="2020-08" db="EMBL/GenBank/DDBJ databases">
        <title>Complete genome sequence of Sphingobium barthaii strain KK22, a high-molecular-weight polycyclic aromatic hydrocarbon-degrading soil bacterium.</title>
        <authorList>
            <person name="Mori J.F."/>
            <person name="Kanaly R.A."/>
        </authorList>
    </citation>
    <scope>NUCLEOTIDE SEQUENCE [LARGE SCALE GENOMIC DNA]</scope>
    <source>
        <strain evidence="3">KK22</strain>
    </source>
</reference>
<dbReference type="KEGG" id="sbar:H5V43_16295"/>
<proteinExistence type="predicted"/>
<evidence type="ECO:0000313" key="2">
    <source>
        <dbReference type="EMBL" id="QOT71601.1"/>
    </source>
</evidence>
<dbReference type="Proteomes" id="UP000593663">
    <property type="component" value="Chromosome 1"/>
</dbReference>
<feature type="domain" description="DUF4145" evidence="1">
    <location>
        <begin position="35"/>
        <end position="115"/>
    </location>
</feature>
<dbReference type="InterPro" id="IPR025285">
    <property type="entry name" value="DUF4145"/>
</dbReference>
<dbReference type="AlphaFoldDB" id="A0A7M2GG31"/>
<name>A0A7M2GG31_SPHSA</name>
<organism evidence="2 3">
    <name type="scientific">Sphingobium fuliginis (strain ATCC 27551)</name>
    <dbReference type="NCBI Taxonomy" id="336203"/>
    <lineage>
        <taxon>Bacteria</taxon>
        <taxon>Pseudomonadati</taxon>
        <taxon>Pseudomonadota</taxon>
        <taxon>Alphaproteobacteria</taxon>
        <taxon>Sphingomonadales</taxon>
        <taxon>Sphingomonadaceae</taxon>
        <taxon>Sphingobium</taxon>
    </lineage>
</organism>
<accession>A0A7M2GG31</accession>
<sequence>MKEVIFIDGRLHVPNESEAPAPPSDLPSDLAEDYEEARRVLPVSPRGAAALLRLLVQKLLPLIGADEDDINKMIGQLVKNGVINPKIQQALDSVRVIGNEAVHPGTMDLKDDSATAFSLFNLINYIVEKAITEPKEIDAIYAGLPAGKLAGIINRDKSKEQKAPEAP</sequence>